<keyword evidence="2" id="KW-1185">Reference proteome</keyword>
<proteinExistence type="predicted"/>
<accession>A0A3D9HUQ4</accession>
<comment type="caution">
    <text evidence="1">The sequence shown here is derived from an EMBL/GenBank/DDBJ whole genome shotgun (WGS) entry which is preliminary data.</text>
</comment>
<feature type="non-terminal residue" evidence="1">
    <location>
        <position position="1"/>
    </location>
</feature>
<dbReference type="RefSeq" id="WP_116065539.1">
    <property type="nucleotide sequence ID" value="NZ_QRDZ01000050.1"/>
</dbReference>
<evidence type="ECO:0000313" key="1">
    <source>
        <dbReference type="EMBL" id="RED53218.1"/>
    </source>
</evidence>
<dbReference type="EMBL" id="QRDZ01000050">
    <property type="protein sequence ID" value="RED53218.1"/>
    <property type="molecule type" value="Genomic_DNA"/>
</dbReference>
<name>A0A3D9HUQ4_9BACL</name>
<reference evidence="1 2" key="1">
    <citation type="submission" date="2018-07" db="EMBL/GenBank/DDBJ databases">
        <title>Genomic Encyclopedia of Type Strains, Phase III (KMG-III): the genomes of soil and plant-associated and newly described type strains.</title>
        <authorList>
            <person name="Whitman W."/>
        </authorList>
    </citation>
    <scope>NUCLEOTIDE SEQUENCE [LARGE SCALE GENOMIC DNA]</scope>
    <source>
        <strain evidence="1 2">CECT 7287</strain>
    </source>
</reference>
<evidence type="ECO:0000313" key="2">
    <source>
        <dbReference type="Proteomes" id="UP000256977"/>
    </source>
</evidence>
<sequence length="317" mass="37421">GRQSTVPGEVTDVESNTYYEFDIQNRLLISACDELIDGYAYTVYEENRITTRLYVTGELDSVKEYLIQDGFISRCVEYFPRFDKLHYEDYIYEGGRLIQVYQPLVDPYYYSHLVRTYFEYDEEGELIRVLDGNKGVIYIKLSDEEATLLYKEVKERLKIALVKVIETVCLDLVDRRCCFLAIYLHGEAPSVYSPIFHPGLQYIREEQIENKEDIEFIWSSGEHPVNYQQELTDQELVTMLRTLIMYWHNTDNWWEESMALWQEVAYTVNETDWSDFPLLSEDFVLFVDWEGLDIIELEKSIPGHKMEILGSKGLLPK</sequence>
<organism evidence="1 2">
    <name type="scientific">Cohnella phaseoli</name>
    <dbReference type="NCBI Taxonomy" id="456490"/>
    <lineage>
        <taxon>Bacteria</taxon>
        <taxon>Bacillati</taxon>
        <taxon>Bacillota</taxon>
        <taxon>Bacilli</taxon>
        <taxon>Bacillales</taxon>
        <taxon>Paenibacillaceae</taxon>
        <taxon>Cohnella</taxon>
    </lineage>
</organism>
<gene>
    <name evidence="1" type="ORF">DFP98_15034</name>
</gene>
<dbReference type="AlphaFoldDB" id="A0A3D9HUQ4"/>
<protein>
    <submittedName>
        <fullName evidence="1">Uncharacterized protein</fullName>
    </submittedName>
</protein>
<dbReference type="Proteomes" id="UP000256977">
    <property type="component" value="Unassembled WGS sequence"/>
</dbReference>